<evidence type="ECO:0000256" key="11">
    <source>
        <dbReference type="PIRSR" id="PIRSR602401-1"/>
    </source>
</evidence>
<dbReference type="VEuPathDB" id="FungiDB:GLRG_11834"/>
<dbReference type="STRING" id="645133.E3R0Q0"/>
<dbReference type="PRINTS" id="PR00463">
    <property type="entry name" value="EP450I"/>
</dbReference>
<dbReference type="Gene3D" id="1.10.630.10">
    <property type="entry name" value="Cytochrome P450"/>
    <property type="match status" value="1"/>
</dbReference>
<dbReference type="OrthoDB" id="1470350at2759"/>
<dbReference type="InterPro" id="IPR017972">
    <property type="entry name" value="Cyt_P450_CS"/>
</dbReference>
<evidence type="ECO:0000313" key="14">
    <source>
        <dbReference type="Proteomes" id="UP000008782"/>
    </source>
</evidence>
<evidence type="ECO:0000256" key="9">
    <source>
        <dbReference type="ARBA" id="ARBA00023033"/>
    </source>
</evidence>
<comment type="similarity">
    <text evidence="3 12">Belongs to the cytochrome P450 family.</text>
</comment>
<keyword evidence="5 11" id="KW-0479">Metal-binding</keyword>
<dbReference type="GO" id="GO:0020037">
    <property type="term" value="F:heme binding"/>
    <property type="evidence" value="ECO:0007669"/>
    <property type="project" value="InterPro"/>
</dbReference>
<evidence type="ECO:0000313" key="13">
    <source>
        <dbReference type="EMBL" id="EFQ36688.1"/>
    </source>
</evidence>
<keyword evidence="10" id="KW-0472">Membrane</keyword>
<evidence type="ECO:0000256" key="6">
    <source>
        <dbReference type="ARBA" id="ARBA00022989"/>
    </source>
</evidence>
<dbReference type="PANTHER" id="PTHR24287">
    <property type="entry name" value="P450, PUTATIVE (EUROFUNG)-RELATED"/>
    <property type="match status" value="1"/>
</dbReference>
<organism evidence="14">
    <name type="scientific">Colletotrichum graminicola (strain M1.001 / M2 / FGSC 10212)</name>
    <name type="common">Maize anthracnose fungus</name>
    <name type="synonym">Glomerella graminicola</name>
    <dbReference type="NCBI Taxonomy" id="645133"/>
    <lineage>
        <taxon>Eukaryota</taxon>
        <taxon>Fungi</taxon>
        <taxon>Dikarya</taxon>
        <taxon>Ascomycota</taxon>
        <taxon>Pezizomycotina</taxon>
        <taxon>Sordariomycetes</taxon>
        <taxon>Hypocreomycetidae</taxon>
        <taxon>Glomerellales</taxon>
        <taxon>Glomerellaceae</taxon>
        <taxon>Colletotrichum</taxon>
        <taxon>Colletotrichum graminicola species complex</taxon>
    </lineage>
</organism>
<accession>E3R0Q0</accession>
<reference evidence="14" key="1">
    <citation type="journal article" date="2012" name="Nat. Genet.">
        <title>Lifestyle transitions in plant pathogenic Colletotrichum fungi deciphered by genome and transcriptome analyses.</title>
        <authorList>
            <person name="O'Connell R.J."/>
            <person name="Thon M.R."/>
            <person name="Hacquard S."/>
            <person name="Amyotte S.G."/>
            <person name="Kleemann J."/>
            <person name="Torres M.F."/>
            <person name="Damm U."/>
            <person name="Buiate E.A."/>
            <person name="Epstein L."/>
            <person name="Alkan N."/>
            <person name="Altmueller J."/>
            <person name="Alvarado-Balderrama L."/>
            <person name="Bauser C.A."/>
            <person name="Becker C."/>
            <person name="Birren B.W."/>
            <person name="Chen Z."/>
            <person name="Choi J."/>
            <person name="Crouch J.A."/>
            <person name="Duvick J.P."/>
            <person name="Farman M.A."/>
            <person name="Gan P."/>
            <person name="Heiman D."/>
            <person name="Henrissat B."/>
            <person name="Howard R.J."/>
            <person name="Kabbage M."/>
            <person name="Koch C."/>
            <person name="Kracher B."/>
            <person name="Kubo Y."/>
            <person name="Law A.D."/>
            <person name="Lebrun M.-H."/>
            <person name="Lee Y.-H."/>
            <person name="Miyara I."/>
            <person name="Moore N."/>
            <person name="Neumann U."/>
            <person name="Nordstroem K."/>
            <person name="Panaccione D.G."/>
            <person name="Panstruga R."/>
            <person name="Place M."/>
            <person name="Proctor R.H."/>
            <person name="Prusky D."/>
            <person name="Rech G."/>
            <person name="Reinhardt R."/>
            <person name="Rollins J.A."/>
            <person name="Rounsley S."/>
            <person name="Schardl C.L."/>
            <person name="Schwartz D.C."/>
            <person name="Shenoy N."/>
            <person name="Shirasu K."/>
            <person name="Sikhakolli U.R."/>
            <person name="Stueber K."/>
            <person name="Sukno S.A."/>
            <person name="Sweigard J.A."/>
            <person name="Takano Y."/>
            <person name="Takahara H."/>
            <person name="Trail F."/>
            <person name="van der Does H.C."/>
            <person name="Voll L.M."/>
            <person name="Will I."/>
            <person name="Young S."/>
            <person name="Zeng Q."/>
            <person name="Zhang J."/>
            <person name="Zhou S."/>
            <person name="Dickman M.B."/>
            <person name="Schulze-Lefert P."/>
            <person name="Ver Loren van Themaat E."/>
            <person name="Ma L.-J."/>
            <person name="Vaillancourt L.J."/>
        </authorList>
    </citation>
    <scope>NUCLEOTIDE SEQUENCE [LARGE SCALE GENOMIC DNA]</scope>
    <source>
        <strain evidence="14">M1.001 / M2 / FGSC 10212</strain>
    </source>
</reference>
<dbReference type="RefSeq" id="XP_008100708.1">
    <property type="nucleotide sequence ID" value="XM_008102517.1"/>
</dbReference>
<dbReference type="InterPro" id="IPR047146">
    <property type="entry name" value="Cyt_P450_E_CYP52_fungi"/>
</dbReference>
<keyword evidence="14" id="KW-1185">Reference proteome</keyword>
<dbReference type="PRINTS" id="PR00385">
    <property type="entry name" value="P450"/>
</dbReference>
<dbReference type="InterPro" id="IPR001128">
    <property type="entry name" value="Cyt_P450"/>
</dbReference>
<dbReference type="SUPFAM" id="SSF48264">
    <property type="entry name" value="Cytochrome P450"/>
    <property type="match status" value="1"/>
</dbReference>
<evidence type="ECO:0000256" key="8">
    <source>
        <dbReference type="ARBA" id="ARBA00023004"/>
    </source>
</evidence>
<dbReference type="PANTHER" id="PTHR24287:SF5">
    <property type="entry name" value="P450, PUTATIVE (EUROFUNG)-RELATED"/>
    <property type="match status" value="1"/>
</dbReference>
<evidence type="ECO:0000256" key="5">
    <source>
        <dbReference type="ARBA" id="ARBA00022723"/>
    </source>
</evidence>
<evidence type="ECO:0000256" key="12">
    <source>
        <dbReference type="RuleBase" id="RU000461"/>
    </source>
</evidence>
<comment type="cofactor">
    <cofactor evidence="1 11">
        <name>heme</name>
        <dbReference type="ChEBI" id="CHEBI:30413"/>
    </cofactor>
</comment>
<sequence length="421" mass="47433">MGIYWQLIGVVASGIIWIASRYVKEEIVINRHGTHAPKFQCWFPTDFLAGLYFIWSITRHALKNQSVEFLHNCFSRTGKGLTELVLGRDIRSLASVGENEFAQAHKRLLHTQSLIERTTPFNFLIPRDGFRRDKGIVDAVFQPTIDKALSMSQDELNKLDSEDGDWAFAYAVAAISKDPKFLMDELQGIFIAGRDTTSQTLAFAFYELARNPHIVSELRCIIGDVVGLGQDAKRPTYEDLKRMTFLTHIINETLRLYPNVPINIRQALKDTSLPKGGGPDGNLPIGIPAGTSVIYSTQILQLSPEIYPPVSPNFPPIDEFDPHRWTKWTPKPWTYIPFNGGPRICIGQQLAMIEMAYVITRVFQQFTGLKLNKVVTAGSSGCWLRRDVDPDSAERFICSRIPLGHEISLQPRGPIELIFSS</sequence>
<evidence type="ECO:0000256" key="3">
    <source>
        <dbReference type="ARBA" id="ARBA00010617"/>
    </source>
</evidence>
<dbReference type="EMBL" id="GG697470">
    <property type="protein sequence ID" value="EFQ36688.1"/>
    <property type="molecule type" value="Genomic_DNA"/>
</dbReference>
<dbReference type="InterPro" id="IPR002401">
    <property type="entry name" value="Cyt_P450_E_grp-I"/>
</dbReference>
<keyword evidence="11 12" id="KW-0349">Heme</keyword>
<evidence type="ECO:0000256" key="1">
    <source>
        <dbReference type="ARBA" id="ARBA00001971"/>
    </source>
</evidence>
<dbReference type="InterPro" id="IPR036396">
    <property type="entry name" value="Cyt_P450_sf"/>
</dbReference>
<evidence type="ECO:0000256" key="4">
    <source>
        <dbReference type="ARBA" id="ARBA00022692"/>
    </source>
</evidence>
<keyword evidence="7 12" id="KW-0560">Oxidoreductase</keyword>
<keyword evidence="8 11" id="KW-0408">Iron</keyword>
<keyword evidence="9 12" id="KW-0503">Monooxygenase</keyword>
<dbReference type="GO" id="GO:0016020">
    <property type="term" value="C:membrane"/>
    <property type="evidence" value="ECO:0007669"/>
    <property type="project" value="UniProtKB-SubCell"/>
</dbReference>
<keyword evidence="4" id="KW-0812">Transmembrane</keyword>
<dbReference type="Proteomes" id="UP000008782">
    <property type="component" value="Unassembled WGS sequence"/>
</dbReference>
<evidence type="ECO:0000256" key="10">
    <source>
        <dbReference type="ARBA" id="ARBA00023136"/>
    </source>
</evidence>
<gene>
    <name evidence="13" type="ORF">GLRG_11834</name>
</gene>
<keyword evidence="6" id="KW-1133">Transmembrane helix</keyword>
<dbReference type="HOGENOM" id="CLU_001570_27_0_1"/>
<name>E3R0Q0_COLGM</name>
<dbReference type="eggNOG" id="KOG0157">
    <property type="taxonomic scope" value="Eukaryota"/>
</dbReference>
<proteinExistence type="inferred from homology"/>
<dbReference type="PROSITE" id="PS00086">
    <property type="entry name" value="CYTOCHROME_P450"/>
    <property type="match status" value="1"/>
</dbReference>
<dbReference type="AlphaFoldDB" id="E3R0Q0"/>
<protein>
    <submittedName>
        <fullName evidence="13">Cytochrome P450 52A11</fullName>
    </submittedName>
</protein>
<dbReference type="GO" id="GO:0005506">
    <property type="term" value="F:iron ion binding"/>
    <property type="evidence" value="ECO:0007669"/>
    <property type="project" value="InterPro"/>
</dbReference>
<evidence type="ECO:0000256" key="7">
    <source>
        <dbReference type="ARBA" id="ARBA00023002"/>
    </source>
</evidence>
<dbReference type="GO" id="GO:0016705">
    <property type="term" value="F:oxidoreductase activity, acting on paired donors, with incorporation or reduction of molecular oxygen"/>
    <property type="evidence" value="ECO:0007669"/>
    <property type="project" value="InterPro"/>
</dbReference>
<feature type="binding site" description="axial binding residue" evidence="11">
    <location>
        <position position="345"/>
    </location>
    <ligand>
        <name>heme</name>
        <dbReference type="ChEBI" id="CHEBI:30413"/>
    </ligand>
    <ligandPart>
        <name>Fe</name>
        <dbReference type="ChEBI" id="CHEBI:18248"/>
    </ligandPart>
</feature>
<evidence type="ECO:0000256" key="2">
    <source>
        <dbReference type="ARBA" id="ARBA00004167"/>
    </source>
</evidence>
<dbReference type="Pfam" id="PF00067">
    <property type="entry name" value="p450"/>
    <property type="match status" value="1"/>
</dbReference>
<dbReference type="GO" id="GO:0004497">
    <property type="term" value="F:monooxygenase activity"/>
    <property type="evidence" value="ECO:0007669"/>
    <property type="project" value="UniProtKB-KW"/>
</dbReference>
<dbReference type="GeneID" id="24417197"/>
<comment type="subcellular location">
    <subcellularLocation>
        <location evidence="2">Membrane</location>
        <topology evidence="2">Single-pass membrane protein</topology>
    </subcellularLocation>
</comment>